<protein>
    <submittedName>
        <fullName evidence="1">Uncharacterized protein</fullName>
    </submittedName>
</protein>
<proteinExistence type="predicted"/>
<gene>
    <name evidence="1" type="ORF">HMPREF0731_4335</name>
</gene>
<evidence type="ECO:0000313" key="2">
    <source>
        <dbReference type="Proteomes" id="UP000005324"/>
    </source>
</evidence>
<keyword evidence="2" id="KW-1185">Reference proteome</keyword>
<dbReference type="RefSeq" id="WP_007003365.1">
    <property type="nucleotide sequence ID" value="NZ_GG770777.1"/>
</dbReference>
<dbReference type="Proteomes" id="UP000005324">
    <property type="component" value="Unassembled WGS sequence"/>
</dbReference>
<dbReference type="AlphaFoldDB" id="D5RTC3"/>
<accession>D5RTC3</accession>
<organism evidence="1 2">
    <name type="scientific">Pseudoroseomonas cervicalis ATCC 49957</name>
    <dbReference type="NCBI Taxonomy" id="525371"/>
    <lineage>
        <taxon>Bacteria</taxon>
        <taxon>Pseudomonadati</taxon>
        <taxon>Pseudomonadota</taxon>
        <taxon>Alphaproteobacteria</taxon>
        <taxon>Acetobacterales</taxon>
        <taxon>Roseomonadaceae</taxon>
        <taxon>Roseomonas</taxon>
    </lineage>
</organism>
<reference evidence="1 2" key="1">
    <citation type="submission" date="2010-04" db="EMBL/GenBank/DDBJ databases">
        <authorList>
            <person name="Qin X."/>
            <person name="Bachman B."/>
            <person name="Battles P."/>
            <person name="Bell A."/>
            <person name="Bess C."/>
            <person name="Bickham C."/>
            <person name="Chaboub L."/>
            <person name="Chen D."/>
            <person name="Coyle M."/>
            <person name="Deiros D.R."/>
            <person name="Dinh H."/>
            <person name="Forbes L."/>
            <person name="Fowler G."/>
            <person name="Francisco L."/>
            <person name="Fu Q."/>
            <person name="Gubbala S."/>
            <person name="Hale W."/>
            <person name="Han Y."/>
            <person name="Hemphill L."/>
            <person name="Highlander S.K."/>
            <person name="Hirani K."/>
            <person name="Hogues M."/>
            <person name="Jackson L."/>
            <person name="Jakkamsetti A."/>
            <person name="Javaid M."/>
            <person name="Jiang H."/>
            <person name="Korchina V."/>
            <person name="Kovar C."/>
            <person name="Lara F."/>
            <person name="Lee S."/>
            <person name="Mata R."/>
            <person name="Mathew T."/>
            <person name="Moen C."/>
            <person name="Morales K."/>
            <person name="Munidasa M."/>
            <person name="Nazareth L."/>
            <person name="Ngo R."/>
            <person name="Nguyen L."/>
            <person name="Okwuonu G."/>
            <person name="Ongeri F."/>
            <person name="Patil S."/>
            <person name="Petrosino J."/>
            <person name="Pham C."/>
            <person name="Pham P."/>
            <person name="Pu L.-L."/>
            <person name="Puazo M."/>
            <person name="Raj R."/>
            <person name="Reid J."/>
            <person name="Rouhana J."/>
            <person name="Saada N."/>
            <person name="Shang Y."/>
            <person name="Simmons D."/>
            <person name="Thornton R."/>
            <person name="Warren J."/>
            <person name="Weissenberger G."/>
            <person name="Zhang J."/>
            <person name="Zhang L."/>
            <person name="Zhou C."/>
            <person name="Zhu D."/>
            <person name="Muzny D."/>
            <person name="Worley K."/>
            <person name="Gibbs R."/>
        </authorList>
    </citation>
    <scope>NUCLEOTIDE SEQUENCE [LARGE SCALE GENOMIC DNA]</scope>
    <source>
        <strain evidence="1 2">ATCC 49957</strain>
    </source>
</reference>
<comment type="caution">
    <text evidence="1">The sequence shown here is derived from an EMBL/GenBank/DDBJ whole genome shotgun (WGS) entry which is preliminary data.</text>
</comment>
<evidence type="ECO:0000313" key="1">
    <source>
        <dbReference type="EMBL" id="EFH09453.1"/>
    </source>
</evidence>
<dbReference type="EMBL" id="ADVL01000786">
    <property type="protein sequence ID" value="EFH09453.1"/>
    <property type="molecule type" value="Genomic_DNA"/>
</dbReference>
<sequence length="73" mass="7810">MSEPSPTPSPTPSLARRFRRGAIRLQLLTLLLLSATSGFLAEQLAGPADRLAAAYQDADDDRADPPGTGHPRR</sequence>
<name>D5RTC3_9PROT</name>
<dbReference type="HOGENOM" id="CLU_2702469_0_0_5"/>